<evidence type="ECO:0000256" key="1">
    <source>
        <dbReference type="ARBA" id="ARBA00022491"/>
    </source>
</evidence>
<dbReference type="InterPro" id="IPR052731">
    <property type="entry name" value="B_subtilis_Trans_State_Reg"/>
</dbReference>
<dbReference type="InterPro" id="IPR037914">
    <property type="entry name" value="SpoVT-AbrB_sf"/>
</dbReference>
<dbReference type="GO" id="GO:0003677">
    <property type="term" value="F:DNA binding"/>
    <property type="evidence" value="ECO:0007669"/>
    <property type="project" value="UniProtKB-UniRule"/>
</dbReference>
<proteinExistence type="predicted"/>
<dbReference type="InterPro" id="IPR007159">
    <property type="entry name" value="SpoVT-AbrB_dom"/>
</dbReference>
<evidence type="ECO:0000256" key="6">
    <source>
        <dbReference type="ARBA" id="ARBA00023163"/>
    </source>
</evidence>
<dbReference type="GO" id="GO:0030435">
    <property type="term" value="P:sporulation resulting in formation of a cellular spore"/>
    <property type="evidence" value="ECO:0007669"/>
    <property type="project" value="UniProtKB-KW"/>
</dbReference>
<organism evidence="9 10">
    <name type="scientific">Xylanibacillus composti</name>
    <dbReference type="NCBI Taxonomy" id="1572762"/>
    <lineage>
        <taxon>Bacteria</taxon>
        <taxon>Bacillati</taxon>
        <taxon>Bacillota</taxon>
        <taxon>Bacilli</taxon>
        <taxon>Bacillales</taxon>
        <taxon>Paenibacillaceae</taxon>
        <taxon>Xylanibacillus</taxon>
    </lineage>
</organism>
<evidence type="ECO:0000256" key="7">
    <source>
        <dbReference type="PROSITE-ProRule" id="PRU01076"/>
    </source>
</evidence>
<evidence type="ECO:0000259" key="8">
    <source>
        <dbReference type="PROSITE" id="PS51740"/>
    </source>
</evidence>
<evidence type="ECO:0000313" key="9">
    <source>
        <dbReference type="EMBL" id="GIQ67409.1"/>
    </source>
</evidence>
<dbReference type="GO" id="GO:0042802">
    <property type="term" value="F:identical protein binding"/>
    <property type="evidence" value="ECO:0007669"/>
    <property type="project" value="UniProtKB-ARBA"/>
</dbReference>
<protein>
    <submittedName>
        <fullName evidence="9">AbrB family transcriptional regulator</fullName>
    </submittedName>
</protein>
<dbReference type="FunFam" id="2.10.260.10:FF:000001">
    <property type="entry name" value="Stage V sporulation protein T"/>
    <property type="match status" value="1"/>
</dbReference>
<dbReference type="PANTHER" id="PTHR36432">
    <property type="match status" value="1"/>
</dbReference>
<reference evidence="9" key="1">
    <citation type="submission" date="2021-04" db="EMBL/GenBank/DDBJ databases">
        <title>Draft genome sequence of Xylanibacillus composti strain K13.</title>
        <authorList>
            <person name="Uke A."/>
            <person name="Chhe C."/>
            <person name="Baramee S."/>
            <person name="Kosugi A."/>
        </authorList>
    </citation>
    <scope>NUCLEOTIDE SEQUENCE</scope>
    <source>
        <strain evidence="9">K13</strain>
    </source>
</reference>
<dbReference type="AlphaFoldDB" id="A0A8J4GYE0"/>
<evidence type="ECO:0000256" key="4">
    <source>
        <dbReference type="ARBA" id="ARBA00023125"/>
    </source>
</evidence>
<name>A0A8J4GYE0_9BACL</name>
<keyword evidence="6" id="KW-0804">Transcription</keyword>
<keyword evidence="5" id="KW-0010">Activator</keyword>
<comment type="caution">
    <text evidence="9">The sequence shown here is derived from an EMBL/GenBank/DDBJ whole genome shotgun (WGS) entry which is preliminary data.</text>
</comment>
<dbReference type="PANTHER" id="PTHR36432:SF4">
    <property type="entry name" value="TRANSITION STATE REGULATOR ABH-RELATED"/>
    <property type="match status" value="1"/>
</dbReference>
<evidence type="ECO:0000313" key="10">
    <source>
        <dbReference type="Proteomes" id="UP000677918"/>
    </source>
</evidence>
<dbReference type="EMBL" id="BOVK01000003">
    <property type="protein sequence ID" value="GIQ67409.1"/>
    <property type="molecule type" value="Genomic_DNA"/>
</dbReference>
<feature type="domain" description="SpoVT-AbrB" evidence="8">
    <location>
        <begin position="5"/>
        <end position="50"/>
    </location>
</feature>
<dbReference type="PROSITE" id="PS51740">
    <property type="entry name" value="SPOVT_ABRB"/>
    <property type="match status" value="1"/>
</dbReference>
<dbReference type="NCBIfam" id="TIGR01439">
    <property type="entry name" value="lp_hng_hel_AbrB"/>
    <property type="match status" value="1"/>
</dbReference>
<accession>A0A8J4GYE0</accession>
<evidence type="ECO:0000256" key="2">
    <source>
        <dbReference type="ARBA" id="ARBA00022969"/>
    </source>
</evidence>
<keyword evidence="2" id="KW-0749">Sporulation</keyword>
<keyword evidence="1" id="KW-0678">Repressor</keyword>
<evidence type="ECO:0000256" key="3">
    <source>
        <dbReference type="ARBA" id="ARBA00023015"/>
    </source>
</evidence>
<dbReference type="Proteomes" id="UP000677918">
    <property type="component" value="Unassembled WGS sequence"/>
</dbReference>
<dbReference type="SMART" id="SM00966">
    <property type="entry name" value="SpoVT_AbrB"/>
    <property type="match status" value="1"/>
</dbReference>
<gene>
    <name evidence="9" type="primary">abrB_1</name>
    <name evidence="9" type="ORF">XYCOK13_02330</name>
</gene>
<evidence type="ECO:0000256" key="5">
    <source>
        <dbReference type="ARBA" id="ARBA00023159"/>
    </source>
</evidence>
<keyword evidence="4 7" id="KW-0238">DNA-binding</keyword>
<dbReference type="Pfam" id="PF04014">
    <property type="entry name" value="MazE_antitoxin"/>
    <property type="match status" value="1"/>
</dbReference>
<dbReference type="Gene3D" id="2.10.260.10">
    <property type="match status" value="1"/>
</dbReference>
<dbReference type="SUPFAM" id="SSF89447">
    <property type="entry name" value="AbrB/MazE/MraZ-like"/>
    <property type="match status" value="1"/>
</dbReference>
<keyword evidence="3" id="KW-0805">Transcription regulation</keyword>
<keyword evidence="10" id="KW-1185">Reference proteome</keyword>
<sequence length="83" mass="9128">MKATGIVRKVDELGRVVIPIELRRTLGVGEKDPLEIYVDGDQIVLRKYQPGCVITGSQDDLIEYGGKLYSRQAIQQLAAKAGI</sequence>
<dbReference type="RefSeq" id="WP_213410003.1">
    <property type="nucleotide sequence ID" value="NZ_BOVK01000003.1"/>
</dbReference>